<evidence type="ECO:0000313" key="6">
    <source>
        <dbReference type="Proteomes" id="UP000249341"/>
    </source>
</evidence>
<dbReference type="AlphaFoldDB" id="A0A327Z2F8"/>
<dbReference type="GO" id="GO:0000976">
    <property type="term" value="F:transcription cis-regulatory region binding"/>
    <property type="evidence" value="ECO:0007669"/>
    <property type="project" value="TreeGrafter"/>
</dbReference>
<dbReference type="SUPFAM" id="SSF53822">
    <property type="entry name" value="Periplasmic binding protein-like I"/>
    <property type="match status" value="1"/>
</dbReference>
<dbReference type="CDD" id="cd06279">
    <property type="entry name" value="PBP1_LacI-like"/>
    <property type="match status" value="1"/>
</dbReference>
<keyword evidence="1" id="KW-0805">Transcription regulation</keyword>
<dbReference type="PANTHER" id="PTHR30146:SF138">
    <property type="entry name" value="TRANSCRIPTIONAL REGULATORY PROTEIN"/>
    <property type="match status" value="1"/>
</dbReference>
<protein>
    <submittedName>
        <fullName evidence="5">LacI family transcriptional regulator</fullName>
    </submittedName>
</protein>
<dbReference type="OrthoDB" id="59108at2"/>
<dbReference type="PANTHER" id="PTHR30146">
    <property type="entry name" value="LACI-RELATED TRANSCRIPTIONAL REPRESSOR"/>
    <property type="match status" value="1"/>
</dbReference>
<dbReference type="EMBL" id="QLMJ01000021">
    <property type="protein sequence ID" value="RAK28069.1"/>
    <property type="molecule type" value="Genomic_DNA"/>
</dbReference>
<dbReference type="InterPro" id="IPR000843">
    <property type="entry name" value="HTH_LacI"/>
</dbReference>
<evidence type="ECO:0000256" key="1">
    <source>
        <dbReference type="ARBA" id="ARBA00023015"/>
    </source>
</evidence>
<dbReference type="Proteomes" id="UP000249341">
    <property type="component" value="Unassembled WGS sequence"/>
</dbReference>
<sequence>MAVTLRDVAHALGVSHTTVSNAYNRPAKLSEQLRRRILDTAAEMGYQGPDPLAAGLVRRQAGALGVLFDEDLAHALTDPAALLFLQGVARAGQASALGLTLLPAPRTTEDLAARSALVDGFLVYSVAAGNPGFLAALRRDIPLVVVDEPAPPNGDDWMFLGVDDRGGAELAARHLLELGHRRIGVLVDRLTPGDRQGPADPERLAATTYQVARERLTGYLAPLPEHPWIWECGGGTPEHAVPATRALLASGVTGVLAMTDELARGVLRTAATMGVAVPRDLSVIGFDDIPEASRTDPPLTTVRQPLADKGVLAVEVLTGARSAGVRLPTHLVTRATTAPAPR</sequence>
<dbReference type="CDD" id="cd01392">
    <property type="entry name" value="HTH_LacI"/>
    <property type="match status" value="1"/>
</dbReference>
<accession>A0A327Z2F8</accession>
<dbReference type="RefSeq" id="WP_111653689.1">
    <property type="nucleotide sequence ID" value="NZ_JACHWI010000008.1"/>
</dbReference>
<dbReference type="GO" id="GO:0003700">
    <property type="term" value="F:DNA-binding transcription factor activity"/>
    <property type="evidence" value="ECO:0007669"/>
    <property type="project" value="TreeGrafter"/>
</dbReference>
<name>A0A327Z2F8_9ACTN</name>
<dbReference type="SUPFAM" id="SSF47413">
    <property type="entry name" value="lambda repressor-like DNA-binding domains"/>
    <property type="match status" value="1"/>
</dbReference>
<dbReference type="SMART" id="SM00354">
    <property type="entry name" value="HTH_LACI"/>
    <property type="match status" value="1"/>
</dbReference>
<gene>
    <name evidence="5" type="ORF">B0I29_121165</name>
</gene>
<dbReference type="Pfam" id="PF00356">
    <property type="entry name" value="LacI"/>
    <property type="match status" value="1"/>
</dbReference>
<evidence type="ECO:0000256" key="3">
    <source>
        <dbReference type="ARBA" id="ARBA00023163"/>
    </source>
</evidence>
<organism evidence="5 6">
    <name type="scientific">Actinoplanes lutulentus</name>
    <dbReference type="NCBI Taxonomy" id="1287878"/>
    <lineage>
        <taxon>Bacteria</taxon>
        <taxon>Bacillati</taxon>
        <taxon>Actinomycetota</taxon>
        <taxon>Actinomycetes</taxon>
        <taxon>Micromonosporales</taxon>
        <taxon>Micromonosporaceae</taxon>
        <taxon>Actinoplanes</taxon>
    </lineage>
</organism>
<evidence type="ECO:0000259" key="4">
    <source>
        <dbReference type="PROSITE" id="PS50932"/>
    </source>
</evidence>
<reference evidence="5 6" key="1">
    <citation type="submission" date="2018-06" db="EMBL/GenBank/DDBJ databases">
        <title>Genomic Encyclopedia of Type Strains, Phase III (KMG-III): the genomes of soil and plant-associated and newly described type strains.</title>
        <authorList>
            <person name="Whitman W."/>
        </authorList>
    </citation>
    <scope>NUCLEOTIDE SEQUENCE [LARGE SCALE GENOMIC DNA]</scope>
    <source>
        <strain evidence="5 6">CGMCC 4.7090</strain>
    </source>
</reference>
<dbReference type="Gene3D" id="1.10.260.40">
    <property type="entry name" value="lambda repressor-like DNA-binding domains"/>
    <property type="match status" value="1"/>
</dbReference>
<comment type="caution">
    <text evidence="5">The sequence shown here is derived from an EMBL/GenBank/DDBJ whole genome shotgun (WGS) entry which is preliminary data.</text>
</comment>
<evidence type="ECO:0000313" key="5">
    <source>
        <dbReference type="EMBL" id="RAK28069.1"/>
    </source>
</evidence>
<dbReference type="Pfam" id="PF13377">
    <property type="entry name" value="Peripla_BP_3"/>
    <property type="match status" value="1"/>
</dbReference>
<proteinExistence type="predicted"/>
<dbReference type="InterPro" id="IPR046335">
    <property type="entry name" value="LacI/GalR-like_sensor"/>
</dbReference>
<feature type="domain" description="HTH lacI-type" evidence="4">
    <location>
        <begin position="3"/>
        <end position="58"/>
    </location>
</feature>
<dbReference type="PROSITE" id="PS50932">
    <property type="entry name" value="HTH_LACI_2"/>
    <property type="match status" value="1"/>
</dbReference>
<keyword evidence="6" id="KW-1185">Reference proteome</keyword>
<dbReference type="InterPro" id="IPR028082">
    <property type="entry name" value="Peripla_BP_I"/>
</dbReference>
<keyword evidence="3" id="KW-0804">Transcription</keyword>
<dbReference type="Gene3D" id="3.40.50.2300">
    <property type="match status" value="2"/>
</dbReference>
<dbReference type="InterPro" id="IPR010982">
    <property type="entry name" value="Lambda_DNA-bd_dom_sf"/>
</dbReference>
<evidence type="ECO:0000256" key="2">
    <source>
        <dbReference type="ARBA" id="ARBA00023125"/>
    </source>
</evidence>
<keyword evidence="2" id="KW-0238">DNA-binding</keyword>